<comment type="caution">
    <text evidence="4">The sequence shown here is derived from an EMBL/GenBank/DDBJ whole genome shotgun (WGS) entry which is preliminary data.</text>
</comment>
<sequence>MANVHLLKRRLLSLHVVSALFVSSLLSASVAASSNHKLCQHFDPQCGLTAKEAQRALLTPYDDILPKLRKIQRRIPWAMSVGPLIRNDAMGGLLDIDRPLKPARPNVNTSVCPGIPSPTVRQAVICTVLNDPLNPPRGNTNASKIGYSTQGRPLLAVRLGNPRFNSLNVMVVTQQHGSEPASTEGVIKFLDLVSRHRRLRRRLLRRLRLLFVVRANPDSGEPLAENNPPLAPFTASQGFFRQNVDPSAGGGFRAETEPQFFGVVGRGYDLNRYHFVKLDGPIRPVETQAIIAALHSFRPHVVLDMHGDLQKTACEIDPASVTPRAVIGSLSSASCLPPVDKVPTVLTDLENTVIGSFFADDRVRTRDNRSTPSRSSFTTDELWLRNILTRIIPVLQSRLTGTLTRFSQIVFENANLTTAALHKAPQDLGIVASGWEVLSYGMAIRPAVTSVSIIDGKPVPRIGVDVPGIEPCWLSSNICLHEVFLRATLMMMSMRGCPPDENAKFCDLPLTTGGILSAPSNLGWGAASLENNTLVPFGMQFGVPTFGSGTCPVDYSS</sequence>
<organism evidence="4 5">
    <name type="scientific">Gracilariopsis chorda</name>
    <dbReference type="NCBI Taxonomy" id="448386"/>
    <lineage>
        <taxon>Eukaryota</taxon>
        <taxon>Rhodophyta</taxon>
        <taxon>Florideophyceae</taxon>
        <taxon>Rhodymeniophycidae</taxon>
        <taxon>Gracilariales</taxon>
        <taxon>Gracilariaceae</taxon>
        <taxon>Gracilariopsis</taxon>
    </lineage>
</organism>
<evidence type="ECO:0000313" key="5">
    <source>
        <dbReference type="Proteomes" id="UP000247409"/>
    </source>
</evidence>
<dbReference type="Gene3D" id="3.40.630.10">
    <property type="entry name" value="Zn peptidases"/>
    <property type="match status" value="1"/>
</dbReference>
<dbReference type="AlphaFoldDB" id="A0A2V3IV87"/>
<dbReference type="InterPro" id="IPR000834">
    <property type="entry name" value="Peptidase_M14"/>
</dbReference>
<dbReference type="GO" id="GO:0004181">
    <property type="term" value="F:metallocarboxypeptidase activity"/>
    <property type="evidence" value="ECO:0007669"/>
    <property type="project" value="InterPro"/>
</dbReference>
<evidence type="ECO:0000259" key="3">
    <source>
        <dbReference type="Pfam" id="PF00246"/>
    </source>
</evidence>
<dbReference type="Proteomes" id="UP000247409">
    <property type="component" value="Unassembled WGS sequence"/>
</dbReference>
<proteinExistence type="inferred from homology"/>
<keyword evidence="2" id="KW-0732">Signal</keyword>
<dbReference type="SUPFAM" id="SSF53187">
    <property type="entry name" value="Zn-dependent exopeptidases"/>
    <property type="match status" value="1"/>
</dbReference>
<accession>A0A2V3IV87</accession>
<feature type="signal peptide" evidence="2">
    <location>
        <begin position="1"/>
        <end position="32"/>
    </location>
</feature>
<dbReference type="GO" id="GO:0006508">
    <property type="term" value="P:proteolysis"/>
    <property type="evidence" value="ECO:0007669"/>
    <property type="project" value="InterPro"/>
</dbReference>
<evidence type="ECO:0000313" key="4">
    <source>
        <dbReference type="EMBL" id="PXF46042.1"/>
    </source>
</evidence>
<gene>
    <name evidence="4" type="ORF">BWQ96_04217</name>
</gene>
<evidence type="ECO:0000256" key="1">
    <source>
        <dbReference type="ARBA" id="ARBA00005988"/>
    </source>
</evidence>
<dbReference type="GO" id="GO:0008270">
    <property type="term" value="F:zinc ion binding"/>
    <property type="evidence" value="ECO:0007669"/>
    <property type="project" value="InterPro"/>
</dbReference>
<comment type="similarity">
    <text evidence="1">Belongs to the peptidase M14 family.</text>
</comment>
<feature type="domain" description="Peptidase M14" evidence="3">
    <location>
        <begin position="142"/>
        <end position="272"/>
    </location>
</feature>
<dbReference type="EMBL" id="NBIV01000046">
    <property type="protein sequence ID" value="PXF46042.1"/>
    <property type="molecule type" value="Genomic_DNA"/>
</dbReference>
<name>A0A2V3IV87_9FLOR</name>
<dbReference type="Pfam" id="PF00246">
    <property type="entry name" value="Peptidase_M14"/>
    <property type="match status" value="1"/>
</dbReference>
<reference evidence="4 5" key="1">
    <citation type="journal article" date="2018" name="Mol. Biol. Evol.">
        <title>Analysis of the draft genome of the red seaweed Gracilariopsis chorda provides insights into genome size evolution in Rhodophyta.</title>
        <authorList>
            <person name="Lee J."/>
            <person name="Yang E.C."/>
            <person name="Graf L."/>
            <person name="Yang J.H."/>
            <person name="Qiu H."/>
            <person name="Zel Zion U."/>
            <person name="Chan C.X."/>
            <person name="Stephens T.G."/>
            <person name="Weber A.P.M."/>
            <person name="Boo G.H."/>
            <person name="Boo S.M."/>
            <person name="Kim K.M."/>
            <person name="Shin Y."/>
            <person name="Jung M."/>
            <person name="Lee S.J."/>
            <person name="Yim H.S."/>
            <person name="Lee J.H."/>
            <person name="Bhattacharya D."/>
            <person name="Yoon H.S."/>
        </authorList>
    </citation>
    <scope>NUCLEOTIDE SEQUENCE [LARGE SCALE GENOMIC DNA]</scope>
    <source>
        <strain evidence="4 5">SKKU-2015</strain>
        <tissue evidence="4">Whole body</tissue>
    </source>
</reference>
<evidence type="ECO:0000256" key="2">
    <source>
        <dbReference type="SAM" id="SignalP"/>
    </source>
</evidence>
<protein>
    <recommendedName>
        <fullName evidence="3">Peptidase M14 domain-containing protein</fullName>
    </recommendedName>
</protein>
<dbReference type="OrthoDB" id="10477755at2759"/>
<keyword evidence="5" id="KW-1185">Reference proteome</keyword>
<feature type="chain" id="PRO_5016047505" description="Peptidase M14 domain-containing protein" evidence="2">
    <location>
        <begin position="33"/>
        <end position="557"/>
    </location>
</feature>